<keyword evidence="1" id="KW-0175">Coiled coil</keyword>
<organism evidence="4">
    <name type="scientific">Nippostrongylus brasiliensis</name>
    <name type="common">Rat hookworm</name>
    <dbReference type="NCBI Taxonomy" id="27835"/>
    <lineage>
        <taxon>Eukaryota</taxon>
        <taxon>Metazoa</taxon>
        <taxon>Ecdysozoa</taxon>
        <taxon>Nematoda</taxon>
        <taxon>Chromadorea</taxon>
        <taxon>Rhabditida</taxon>
        <taxon>Rhabditina</taxon>
        <taxon>Rhabditomorpha</taxon>
        <taxon>Strongyloidea</taxon>
        <taxon>Heligmosomidae</taxon>
        <taxon>Nippostrongylus</taxon>
    </lineage>
</organism>
<feature type="coiled-coil region" evidence="1">
    <location>
        <begin position="115"/>
        <end position="252"/>
    </location>
</feature>
<dbReference type="WBParaSite" id="NBR_0002122601-mRNA-1">
    <property type="protein sequence ID" value="NBR_0002122601-mRNA-1"/>
    <property type="gene ID" value="NBR_0002122601"/>
</dbReference>
<evidence type="ECO:0000256" key="1">
    <source>
        <dbReference type="SAM" id="Coils"/>
    </source>
</evidence>
<sequence length="255" mass="29496">MVNGTNGCADCDLRASDVLEMQQELERLRLSTSSKEKNEENKNLIEQLRAEIKDKTEEIEKNQQTMRALTSARSAAEEINVSLQETVTSLSEQLYRITSEKEKLDIAKEKVDYLYEEMRAKVEDLTRRLEAKENDRFFSKIFDFPKSNLTQNAEIDRLTAVSRSLNEQLQRIESEHKNAVNDLKMMNENQTQFIEVLTRKVEQFKEDKAQWLLEKSSLVDEIAALKDSGSSKACTDDEVKAYKTRIDELSNQVEL</sequence>
<evidence type="ECO:0000313" key="4">
    <source>
        <dbReference type="WBParaSite" id="NBR_0002122601-mRNA-1"/>
    </source>
</evidence>
<proteinExistence type="predicted"/>
<gene>
    <name evidence="2" type="ORF">NBR_LOCUS21227</name>
</gene>
<reference evidence="2 3" key="2">
    <citation type="submission" date="2018-11" db="EMBL/GenBank/DDBJ databases">
        <authorList>
            <consortium name="Pathogen Informatics"/>
        </authorList>
    </citation>
    <scope>NUCLEOTIDE SEQUENCE [LARGE SCALE GENOMIC DNA]</scope>
</reference>
<dbReference type="STRING" id="27835.A0A0N4YVF4"/>
<keyword evidence="3" id="KW-1185">Reference proteome</keyword>
<name>A0A0N4YVF4_NIPBR</name>
<reference evidence="4" key="1">
    <citation type="submission" date="2017-02" db="UniProtKB">
        <authorList>
            <consortium name="WormBaseParasite"/>
        </authorList>
    </citation>
    <scope>IDENTIFICATION</scope>
</reference>
<dbReference type="EMBL" id="UYSL01026062">
    <property type="protein sequence ID" value="VDL84968.1"/>
    <property type="molecule type" value="Genomic_DNA"/>
</dbReference>
<dbReference type="OMA" id="HEMESDH"/>
<dbReference type="AlphaFoldDB" id="A0A0N4YVF4"/>
<evidence type="ECO:0000313" key="3">
    <source>
        <dbReference type="Proteomes" id="UP000271162"/>
    </source>
</evidence>
<dbReference type="Proteomes" id="UP000271162">
    <property type="component" value="Unassembled WGS sequence"/>
</dbReference>
<protein>
    <submittedName>
        <fullName evidence="2 4">Uncharacterized protein</fullName>
    </submittedName>
</protein>
<feature type="coiled-coil region" evidence="1">
    <location>
        <begin position="31"/>
        <end position="72"/>
    </location>
</feature>
<accession>A0A0N4YVF4</accession>
<evidence type="ECO:0000313" key="2">
    <source>
        <dbReference type="EMBL" id="VDL84968.1"/>
    </source>
</evidence>